<sequence length="658" mass="67934">MRLKTSLAPRAALGLAIGASALLAAAPGASAQRRAQSDLRLSNISGVPATIQAGDAFRLRVTVANRGRRTARAARFYVALTRGNVARSTGLRRLQTRNLGAFRPGRRSTYSTRIGIRPSSSGTYRLVICATQTGRRARCTLGRRITVTRRATTPPTTPPAPTPPALPLDQRLRAAITQTELLEHTNTFGDIAARNGNNRAAGTQGYDDSAAYVINRLTKAGWDARIDRFEYLQYTEDAPPTLTTSVSPTYPAADISTLEYSGDGDTGTVAIVDVDTRDTAPTDPPSSSTSGCEAADFAGFPAGAIALVQRGTCTFAVKAANAVAAGAVGVIVYNEGQPGRTAVLSGTLGGPVPGGADVPVIGTTSAIGEALRAGTPTGRITASTTIATSSSYNVLADSPAGDPAKTIVVGAHLDSVPEGPGVNDNGSGVAFQLELAEQMSRLGITPANKVRLAFWGAEESGLIGSTRYVEELSAAEFGQIGLNLNFDMLASPNHARFVYDGDFSDTPRPAGITTLARSSGEVEAAFNAYFASQGLATQPSAFDGRSDYKPFQDRGIPAGGLFSGAEGIKTPAQAALFGGVAGVAFDPNYHGPGDDKSNINAVGFEQMADAAAQITYQYATAATLPARYSAASGGAVAPRASGAEAGSGGEWLGSHLQR</sequence>
<dbReference type="GO" id="GO:0004177">
    <property type="term" value="F:aminopeptidase activity"/>
    <property type="evidence" value="ECO:0007669"/>
    <property type="project" value="UniProtKB-KW"/>
</dbReference>
<dbReference type="AlphaFoldDB" id="A0A6J4S079"/>
<dbReference type="GO" id="GO:0008235">
    <property type="term" value="F:metalloexopeptidase activity"/>
    <property type="evidence" value="ECO:0007669"/>
    <property type="project" value="InterPro"/>
</dbReference>
<dbReference type="PANTHER" id="PTHR12147:SF26">
    <property type="entry name" value="PEPTIDASE M28 DOMAIN-CONTAINING PROTEIN"/>
    <property type="match status" value="1"/>
</dbReference>
<keyword evidence="5" id="KW-0378">Hydrolase</keyword>
<keyword evidence="5" id="KW-0449">Lipoprotein</keyword>
<protein>
    <submittedName>
        <fullName evidence="5">Uncharacterized lipoprotein aminopeptidase LpqL</fullName>
    </submittedName>
</protein>
<dbReference type="InterPro" id="IPR003137">
    <property type="entry name" value="PA_domain"/>
</dbReference>
<evidence type="ECO:0000259" key="4">
    <source>
        <dbReference type="Pfam" id="PF04389"/>
    </source>
</evidence>
<dbReference type="InterPro" id="IPR045175">
    <property type="entry name" value="M28_fam"/>
</dbReference>
<dbReference type="SUPFAM" id="SSF53187">
    <property type="entry name" value="Zn-dependent exopeptidases"/>
    <property type="match status" value="1"/>
</dbReference>
<keyword evidence="5" id="KW-0645">Protease</keyword>
<evidence type="ECO:0000259" key="3">
    <source>
        <dbReference type="Pfam" id="PF02225"/>
    </source>
</evidence>
<dbReference type="Gene3D" id="2.60.40.10">
    <property type="entry name" value="Immunoglobulins"/>
    <property type="match status" value="1"/>
</dbReference>
<name>A0A6J4S079_9ACTN</name>
<dbReference type="SUPFAM" id="SSF52025">
    <property type="entry name" value="PA domain"/>
    <property type="match status" value="1"/>
</dbReference>
<dbReference type="InterPro" id="IPR046450">
    <property type="entry name" value="PA_dom_sf"/>
</dbReference>
<gene>
    <name evidence="5" type="ORF">AVDCRST_MAG13-1284</name>
</gene>
<evidence type="ECO:0000313" key="5">
    <source>
        <dbReference type="EMBL" id="CAA9483062.1"/>
    </source>
</evidence>
<evidence type="ECO:0000256" key="1">
    <source>
        <dbReference type="SAM" id="MobiDB-lite"/>
    </source>
</evidence>
<evidence type="ECO:0000256" key="2">
    <source>
        <dbReference type="SAM" id="SignalP"/>
    </source>
</evidence>
<dbReference type="Gene3D" id="3.50.30.30">
    <property type="match status" value="1"/>
</dbReference>
<dbReference type="Gene3D" id="3.40.630.10">
    <property type="entry name" value="Zn peptidases"/>
    <property type="match status" value="2"/>
</dbReference>
<dbReference type="GO" id="GO:0006508">
    <property type="term" value="P:proteolysis"/>
    <property type="evidence" value="ECO:0007669"/>
    <property type="project" value="InterPro"/>
</dbReference>
<dbReference type="Pfam" id="PF04389">
    <property type="entry name" value="Peptidase_M28"/>
    <property type="match status" value="1"/>
</dbReference>
<dbReference type="GO" id="GO:0005975">
    <property type="term" value="P:carbohydrate metabolic process"/>
    <property type="evidence" value="ECO:0007669"/>
    <property type="project" value="UniProtKB-ARBA"/>
</dbReference>
<dbReference type="InterPro" id="IPR013783">
    <property type="entry name" value="Ig-like_fold"/>
</dbReference>
<feature type="signal peptide" evidence="2">
    <location>
        <begin position="1"/>
        <end position="31"/>
    </location>
</feature>
<feature type="domain" description="PA" evidence="3">
    <location>
        <begin position="288"/>
        <end position="371"/>
    </location>
</feature>
<dbReference type="EMBL" id="CADCVO010000200">
    <property type="protein sequence ID" value="CAA9483062.1"/>
    <property type="molecule type" value="Genomic_DNA"/>
</dbReference>
<proteinExistence type="predicted"/>
<dbReference type="InterPro" id="IPR007484">
    <property type="entry name" value="Peptidase_M28"/>
</dbReference>
<feature type="region of interest" description="Disordered" evidence="1">
    <location>
        <begin position="639"/>
        <end position="658"/>
    </location>
</feature>
<reference evidence="5" key="1">
    <citation type="submission" date="2020-02" db="EMBL/GenBank/DDBJ databases">
        <authorList>
            <person name="Meier V. D."/>
        </authorList>
    </citation>
    <scope>NUCLEOTIDE SEQUENCE</scope>
    <source>
        <strain evidence="5">AVDCRST_MAG13</strain>
    </source>
</reference>
<organism evidence="5">
    <name type="scientific">uncultured Solirubrobacteraceae bacterium</name>
    <dbReference type="NCBI Taxonomy" id="1162706"/>
    <lineage>
        <taxon>Bacteria</taxon>
        <taxon>Bacillati</taxon>
        <taxon>Actinomycetota</taxon>
        <taxon>Thermoleophilia</taxon>
        <taxon>Solirubrobacterales</taxon>
        <taxon>Solirubrobacteraceae</taxon>
        <taxon>environmental samples</taxon>
    </lineage>
</organism>
<feature type="chain" id="PRO_5027084999" evidence="2">
    <location>
        <begin position="32"/>
        <end position="658"/>
    </location>
</feature>
<accession>A0A6J4S079</accession>
<keyword evidence="5" id="KW-0031">Aminopeptidase</keyword>
<feature type="domain" description="Peptidase M28" evidence="4">
    <location>
        <begin position="393"/>
        <end position="614"/>
    </location>
</feature>
<keyword evidence="2" id="KW-0732">Signal</keyword>
<dbReference type="PANTHER" id="PTHR12147">
    <property type="entry name" value="METALLOPEPTIDASE M28 FAMILY MEMBER"/>
    <property type="match status" value="1"/>
</dbReference>
<dbReference type="Pfam" id="PF02225">
    <property type="entry name" value="PA"/>
    <property type="match status" value="1"/>
</dbReference>